<dbReference type="EMBL" id="CM037630">
    <property type="protein sequence ID" value="KAH7987488.1"/>
    <property type="molecule type" value="Genomic_DNA"/>
</dbReference>
<proteinExistence type="predicted"/>
<comment type="caution">
    <text evidence="1">The sequence shown here is derived from an EMBL/GenBank/DDBJ whole genome shotgun (WGS) entry which is preliminary data.</text>
</comment>
<evidence type="ECO:0000313" key="2">
    <source>
        <dbReference type="Proteomes" id="UP000827872"/>
    </source>
</evidence>
<dbReference type="Proteomes" id="UP000827872">
    <property type="component" value="Linkage Group LG17"/>
</dbReference>
<sequence>MLRPLLVKTTSDDESKQPAQGVTHAVKQPTHSPGWEEMVTVEIEARKAGEEGADCGGCSGEGEKLPVSHRETNFKARFRGPVMRVKKGYAAAFILHHVFGF</sequence>
<name>A0ACB8E538_9SAUR</name>
<gene>
    <name evidence="1" type="ORF">K3G42_005956</name>
</gene>
<keyword evidence="2" id="KW-1185">Reference proteome</keyword>
<evidence type="ECO:0000313" key="1">
    <source>
        <dbReference type="EMBL" id="KAH7987488.1"/>
    </source>
</evidence>
<organism evidence="1 2">
    <name type="scientific">Sphaerodactylus townsendi</name>
    <dbReference type="NCBI Taxonomy" id="933632"/>
    <lineage>
        <taxon>Eukaryota</taxon>
        <taxon>Metazoa</taxon>
        <taxon>Chordata</taxon>
        <taxon>Craniata</taxon>
        <taxon>Vertebrata</taxon>
        <taxon>Euteleostomi</taxon>
        <taxon>Lepidosauria</taxon>
        <taxon>Squamata</taxon>
        <taxon>Bifurcata</taxon>
        <taxon>Gekkota</taxon>
        <taxon>Sphaerodactylidae</taxon>
        <taxon>Sphaerodactylus</taxon>
    </lineage>
</organism>
<protein>
    <submittedName>
        <fullName evidence="1">Uncharacterized protein</fullName>
    </submittedName>
</protein>
<accession>A0ACB8E538</accession>
<reference evidence="1" key="1">
    <citation type="submission" date="2021-08" db="EMBL/GenBank/DDBJ databases">
        <title>The first chromosome-level gecko genome reveals the dynamic sex chromosomes of Neotropical dwarf geckos (Sphaerodactylidae: Sphaerodactylus).</title>
        <authorList>
            <person name="Pinto B.J."/>
            <person name="Keating S.E."/>
            <person name="Gamble T."/>
        </authorList>
    </citation>
    <scope>NUCLEOTIDE SEQUENCE</scope>
    <source>
        <strain evidence="1">TG3544</strain>
    </source>
</reference>